<feature type="domain" description="DUF8185" evidence="1">
    <location>
        <begin position="2"/>
        <end position="56"/>
    </location>
</feature>
<dbReference type="Pfam" id="PF26572">
    <property type="entry name" value="DUF8185"/>
    <property type="match status" value="1"/>
</dbReference>
<sequence>MSVGIPMRCVFALTAMGFLPQSPEAIDAEEMVRVRILPSWLRIDARFGSVYRRRGHPALVLR</sequence>
<dbReference type="EMBL" id="JAOB01000047">
    <property type="protein sequence ID" value="EUA33154.1"/>
    <property type="molecule type" value="Genomic_DNA"/>
</dbReference>
<evidence type="ECO:0000259" key="1">
    <source>
        <dbReference type="Pfam" id="PF26572"/>
    </source>
</evidence>
<dbReference type="InterPro" id="IPR058498">
    <property type="entry name" value="DUF8185"/>
</dbReference>
<proteinExistence type="predicted"/>
<comment type="caution">
    <text evidence="2">The sequence shown here is derived from an EMBL/GenBank/DDBJ whole genome shotgun (WGS) entry which is preliminary data.</text>
</comment>
<dbReference type="AlphaFoldDB" id="X8ANG5"/>
<name>X8ANG5_MYCXE</name>
<dbReference type="PATRIC" id="fig|1299334.3.peg.4946"/>
<reference evidence="2" key="1">
    <citation type="submission" date="2014-01" db="EMBL/GenBank/DDBJ databases">
        <authorList>
            <person name="Brown-Elliot B."/>
            <person name="Wallace R."/>
            <person name="Lenaerts A."/>
            <person name="Ordway D."/>
            <person name="DeGroote M.A."/>
            <person name="Parker T."/>
            <person name="Sizemore C."/>
            <person name="Tallon L.J."/>
            <person name="Sadzewicz L.K."/>
            <person name="Sengamalay N."/>
            <person name="Fraser C.M."/>
            <person name="Hine E."/>
            <person name="Shefchek K.A."/>
            <person name="Das S.P."/>
            <person name="Tettelin H."/>
        </authorList>
    </citation>
    <scope>NUCLEOTIDE SEQUENCE [LARGE SCALE GENOMIC DNA]</scope>
    <source>
        <strain evidence="2">4042</strain>
    </source>
</reference>
<gene>
    <name evidence="2" type="ORF">I553_7562</name>
</gene>
<accession>X8ANG5</accession>
<evidence type="ECO:0000313" key="2">
    <source>
        <dbReference type="EMBL" id="EUA33154.1"/>
    </source>
</evidence>
<protein>
    <recommendedName>
        <fullName evidence="1">DUF8185 domain-containing protein</fullName>
    </recommendedName>
</protein>
<organism evidence="2">
    <name type="scientific">Mycobacterium xenopi 4042</name>
    <dbReference type="NCBI Taxonomy" id="1299334"/>
    <lineage>
        <taxon>Bacteria</taxon>
        <taxon>Bacillati</taxon>
        <taxon>Actinomycetota</taxon>
        <taxon>Actinomycetes</taxon>
        <taxon>Mycobacteriales</taxon>
        <taxon>Mycobacteriaceae</taxon>
        <taxon>Mycobacterium</taxon>
    </lineage>
</organism>